<keyword evidence="1" id="KW-0175">Coiled coil</keyword>
<gene>
    <name evidence="5" type="primary">LOC106078823</name>
</gene>
<name>A0A9W2ZYA8_BIOGL</name>
<dbReference type="InterPro" id="IPR004827">
    <property type="entry name" value="bZIP"/>
</dbReference>
<dbReference type="Pfam" id="PF00170">
    <property type="entry name" value="bZIP_1"/>
    <property type="match status" value="1"/>
</dbReference>
<dbReference type="RefSeq" id="XP_055879921.1">
    <property type="nucleotide sequence ID" value="XM_056023946.1"/>
</dbReference>
<sequence length="393" mass="43878">MNVLIGTDLNLLECDDLQQKLQVVLPARTVDVGGHDTFYDSSKAVQNEDLLNNGSLTFDEAFETEPFNSISVSDLSFNSAGDFNEPPFWEQPTDSMIMIDRYRSSNNADKFSFVAVSPETDLSLSESDLDQSAVCKKSCRRSARSSSGHSGYNSVKQFSRNDKPYHFSHMKHSTSIRSKNHWGDSNSKNAIAARDNRLKKKQYIAGLEESLNVYRTENQQLLEENKKNKKTMQELKKEVIYLKSVIANQSTLAAILKNVAKTPGINLSSSFQYVKSGNNPASDSKNVSAEIVNDIFKVTVNSVTNESVPKCSRNLRSSKPRLLDTLSKIPQQDFKRKHNGTKVPVTSKQKKCNLSSDYISQCETLINVEDTDSDSSLETEHSSESSNPSCGYF</sequence>
<dbReference type="OrthoDB" id="6606299at2759"/>
<feature type="domain" description="BZIP" evidence="3">
    <location>
        <begin position="188"/>
        <end position="239"/>
    </location>
</feature>
<evidence type="ECO:0000256" key="2">
    <source>
        <dbReference type="SAM" id="MobiDB-lite"/>
    </source>
</evidence>
<organism evidence="4 5">
    <name type="scientific">Biomphalaria glabrata</name>
    <name type="common">Bloodfluke planorb</name>
    <name type="synonym">Freshwater snail</name>
    <dbReference type="NCBI Taxonomy" id="6526"/>
    <lineage>
        <taxon>Eukaryota</taxon>
        <taxon>Metazoa</taxon>
        <taxon>Spiralia</taxon>
        <taxon>Lophotrochozoa</taxon>
        <taxon>Mollusca</taxon>
        <taxon>Gastropoda</taxon>
        <taxon>Heterobranchia</taxon>
        <taxon>Euthyneura</taxon>
        <taxon>Panpulmonata</taxon>
        <taxon>Hygrophila</taxon>
        <taxon>Lymnaeoidea</taxon>
        <taxon>Planorbidae</taxon>
        <taxon>Biomphalaria</taxon>
    </lineage>
</organism>
<dbReference type="Proteomes" id="UP001165740">
    <property type="component" value="Chromosome 3"/>
</dbReference>
<dbReference type="CDD" id="cd14706">
    <property type="entry name" value="bZIP_CREBZF"/>
    <property type="match status" value="1"/>
</dbReference>
<feature type="compositionally biased region" description="Basic residues" evidence="2">
    <location>
        <begin position="166"/>
        <end position="180"/>
    </location>
</feature>
<proteinExistence type="predicted"/>
<dbReference type="GO" id="GO:0003700">
    <property type="term" value="F:DNA-binding transcription factor activity"/>
    <property type="evidence" value="ECO:0007669"/>
    <property type="project" value="InterPro"/>
</dbReference>
<feature type="coiled-coil region" evidence="1">
    <location>
        <begin position="204"/>
        <end position="238"/>
    </location>
</feature>
<dbReference type="SUPFAM" id="SSF57959">
    <property type="entry name" value="Leucine zipper domain"/>
    <property type="match status" value="1"/>
</dbReference>
<reference evidence="5" key="1">
    <citation type="submission" date="2025-08" db="UniProtKB">
        <authorList>
            <consortium name="RefSeq"/>
        </authorList>
    </citation>
    <scope>IDENTIFICATION</scope>
</reference>
<evidence type="ECO:0000313" key="4">
    <source>
        <dbReference type="Proteomes" id="UP001165740"/>
    </source>
</evidence>
<protein>
    <submittedName>
        <fullName evidence="5">Uncharacterized protein LOC106078823</fullName>
    </submittedName>
</protein>
<keyword evidence="4" id="KW-1185">Reference proteome</keyword>
<dbReference type="GeneID" id="106078823"/>
<evidence type="ECO:0000313" key="5">
    <source>
        <dbReference type="RefSeq" id="XP_055879921.1"/>
    </source>
</evidence>
<dbReference type="Gene3D" id="1.20.5.170">
    <property type="match status" value="1"/>
</dbReference>
<feature type="region of interest" description="Disordered" evidence="2">
    <location>
        <begin position="163"/>
        <end position="187"/>
    </location>
</feature>
<dbReference type="InterPro" id="IPR046347">
    <property type="entry name" value="bZIP_sf"/>
</dbReference>
<accession>A0A9W2ZYA8</accession>
<evidence type="ECO:0000256" key="1">
    <source>
        <dbReference type="SAM" id="Coils"/>
    </source>
</evidence>
<feature type="region of interest" description="Disordered" evidence="2">
    <location>
        <begin position="370"/>
        <end position="393"/>
    </location>
</feature>
<evidence type="ECO:0000259" key="3">
    <source>
        <dbReference type="Pfam" id="PF00170"/>
    </source>
</evidence>
<dbReference type="AlphaFoldDB" id="A0A9W2ZYA8"/>